<evidence type="ECO:0000313" key="3">
    <source>
        <dbReference type="Proteomes" id="UP000570361"/>
    </source>
</evidence>
<dbReference type="RefSeq" id="WP_246427747.1">
    <property type="nucleotide sequence ID" value="NZ_JACHXK010000008.1"/>
</dbReference>
<dbReference type="Proteomes" id="UP000570361">
    <property type="component" value="Unassembled WGS sequence"/>
</dbReference>
<accession>A0A7W5FNX5</accession>
<sequence>MIRDWKLEGNSAGTPPLHPNTEGQPVNELTLVPYGGAKLRIGEFPVIGHALEARHHL</sequence>
<keyword evidence="3" id="KW-1185">Reference proteome</keyword>
<reference evidence="2 3" key="1">
    <citation type="submission" date="2020-08" db="EMBL/GenBank/DDBJ databases">
        <title>Genomic Encyclopedia of Type Strains, Phase III (KMG-III): the genomes of soil and plant-associated and newly described type strains.</title>
        <authorList>
            <person name="Whitman W."/>
        </authorList>
    </citation>
    <scope>NUCLEOTIDE SEQUENCE [LARGE SCALE GENOMIC DNA]</scope>
    <source>
        <strain evidence="2 3">CECT 5862</strain>
    </source>
</reference>
<protein>
    <submittedName>
        <fullName evidence="2">Uncharacterized protein</fullName>
    </submittedName>
</protein>
<evidence type="ECO:0000313" key="2">
    <source>
        <dbReference type="EMBL" id="MBB3111643.1"/>
    </source>
</evidence>
<gene>
    <name evidence="2" type="ORF">FHS18_003711</name>
</gene>
<organism evidence="2 3">
    <name type="scientific">Paenibacillus phyllosphaerae</name>
    <dbReference type="NCBI Taxonomy" id="274593"/>
    <lineage>
        <taxon>Bacteria</taxon>
        <taxon>Bacillati</taxon>
        <taxon>Bacillota</taxon>
        <taxon>Bacilli</taxon>
        <taxon>Bacillales</taxon>
        <taxon>Paenibacillaceae</taxon>
        <taxon>Paenibacillus</taxon>
    </lineage>
</organism>
<dbReference type="AlphaFoldDB" id="A0A7W5FNX5"/>
<evidence type="ECO:0000256" key="1">
    <source>
        <dbReference type="SAM" id="MobiDB-lite"/>
    </source>
</evidence>
<proteinExistence type="predicted"/>
<comment type="caution">
    <text evidence="2">The sequence shown here is derived from an EMBL/GenBank/DDBJ whole genome shotgun (WGS) entry which is preliminary data.</text>
</comment>
<name>A0A7W5FNX5_9BACL</name>
<dbReference type="EMBL" id="JACHXK010000008">
    <property type="protein sequence ID" value="MBB3111643.1"/>
    <property type="molecule type" value="Genomic_DNA"/>
</dbReference>
<feature type="region of interest" description="Disordered" evidence="1">
    <location>
        <begin position="1"/>
        <end position="26"/>
    </location>
</feature>